<dbReference type="EMBL" id="JH159153">
    <property type="protein sequence ID" value="EGZ19831.1"/>
    <property type="molecule type" value="Genomic_DNA"/>
</dbReference>
<feature type="region of interest" description="Disordered" evidence="1">
    <location>
        <begin position="345"/>
        <end position="404"/>
    </location>
</feature>
<dbReference type="Proteomes" id="UP000002640">
    <property type="component" value="Unassembled WGS sequence"/>
</dbReference>
<dbReference type="KEGG" id="psoj:PHYSODRAFT_494182"/>
<reference evidence="2 3" key="1">
    <citation type="journal article" date="2006" name="Science">
        <title>Phytophthora genome sequences uncover evolutionary origins and mechanisms of pathogenesis.</title>
        <authorList>
            <person name="Tyler B.M."/>
            <person name="Tripathy S."/>
            <person name="Zhang X."/>
            <person name="Dehal P."/>
            <person name="Jiang R.H."/>
            <person name="Aerts A."/>
            <person name="Arredondo F.D."/>
            <person name="Baxter L."/>
            <person name="Bensasson D."/>
            <person name="Beynon J.L."/>
            <person name="Chapman J."/>
            <person name="Damasceno C.M."/>
            <person name="Dorrance A.E."/>
            <person name="Dou D."/>
            <person name="Dickerman A.W."/>
            <person name="Dubchak I.L."/>
            <person name="Garbelotto M."/>
            <person name="Gijzen M."/>
            <person name="Gordon S.G."/>
            <person name="Govers F."/>
            <person name="Grunwald N.J."/>
            <person name="Huang W."/>
            <person name="Ivors K.L."/>
            <person name="Jones R.W."/>
            <person name="Kamoun S."/>
            <person name="Krampis K."/>
            <person name="Lamour K.H."/>
            <person name="Lee M.K."/>
            <person name="McDonald W.H."/>
            <person name="Medina M."/>
            <person name="Meijer H.J."/>
            <person name="Nordberg E.K."/>
            <person name="Maclean D.J."/>
            <person name="Ospina-Giraldo M.D."/>
            <person name="Morris P.F."/>
            <person name="Phuntumart V."/>
            <person name="Putnam N.H."/>
            <person name="Rash S."/>
            <person name="Rose J.K."/>
            <person name="Sakihama Y."/>
            <person name="Salamov A.A."/>
            <person name="Savidor A."/>
            <person name="Scheuring C.F."/>
            <person name="Smith B.M."/>
            <person name="Sobral B.W."/>
            <person name="Terry A."/>
            <person name="Torto-Alalibo T.A."/>
            <person name="Win J."/>
            <person name="Xu Z."/>
            <person name="Zhang H."/>
            <person name="Grigoriev I.V."/>
            <person name="Rokhsar D.S."/>
            <person name="Boore J.L."/>
        </authorList>
    </citation>
    <scope>NUCLEOTIDE SEQUENCE [LARGE SCALE GENOMIC DNA]</scope>
    <source>
        <strain evidence="2 3">P6497</strain>
    </source>
</reference>
<sequence length="435" mass="49178">MFNPGKYSSNDIERFKGICTRREPGRAQHQLREGSDDEWKIIQGLAEGSIVSRRLPDFIRSILDSQERLRLYSTIQAQVEGELMFVLNGYTGVRVSRQHTRALQEDILLAAERANVNLTELHGLLSQTKTISFNRVKKSIHFFFFDRATAARHALTPVPFKGRVYRLMNVHGPDRGTPWERQLGRAGVSMSPPTGYEVCLYNITRFMDIGRLTAFSKKHSQAEFDFEDLDACTPNSRTSTAWKVTFKLAGCPEFLRGIQRIIWFGASNVIKHPAVGRRLQCLRCGQLGHTLARCNYTDDHLRGQGGLVACEEEVINLVDLAKPYGNMKEMKEAAAKCLRLHQQAERAEEEAVSPTANGHEVELGRPQRDLEPAADQAGEPKGDHHREEASQQQQAPTPKPQPKWVTVKLKGGRTLFAHRAALDQKIRQRTRDMTS</sequence>
<keyword evidence="3" id="KW-1185">Reference proteome</keyword>
<feature type="compositionally biased region" description="Basic and acidic residues" evidence="1">
    <location>
        <begin position="378"/>
        <end position="389"/>
    </location>
</feature>
<evidence type="ECO:0000313" key="2">
    <source>
        <dbReference type="EMBL" id="EGZ19831.1"/>
    </source>
</evidence>
<protein>
    <submittedName>
        <fullName evidence="2">Uncharacterized protein</fullName>
    </submittedName>
</protein>
<feature type="compositionally biased region" description="Basic and acidic residues" evidence="1">
    <location>
        <begin position="359"/>
        <end position="371"/>
    </location>
</feature>
<gene>
    <name evidence="2" type="ORF">PHYSODRAFT_494182</name>
</gene>
<accession>G4ZAP5</accession>
<name>G4ZAP5_PHYSP</name>
<evidence type="ECO:0000313" key="3">
    <source>
        <dbReference type="Proteomes" id="UP000002640"/>
    </source>
</evidence>
<dbReference type="GeneID" id="20657033"/>
<proteinExistence type="predicted"/>
<organism evidence="2 3">
    <name type="scientific">Phytophthora sojae (strain P6497)</name>
    <name type="common">Soybean stem and root rot agent</name>
    <name type="synonym">Phytophthora megasperma f. sp. glycines</name>
    <dbReference type="NCBI Taxonomy" id="1094619"/>
    <lineage>
        <taxon>Eukaryota</taxon>
        <taxon>Sar</taxon>
        <taxon>Stramenopiles</taxon>
        <taxon>Oomycota</taxon>
        <taxon>Peronosporomycetes</taxon>
        <taxon>Peronosporales</taxon>
        <taxon>Peronosporaceae</taxon>
        <taxon>Phytophthora</taxon>
    </lineage>
</organism>
<dbReference type="AlphaFoldDB" id="G4ZAP5"/>
<dbReference type="InParanoid" id="G4ZAP5"/>
<evidence type="ECO:0000256" key="1">
    <source>
        <dbReference type="SAM" id="MobiDB-lite"/>
    </source>
</evidence>
<dbReference type="RefSeq" id="XP_009522548.1">
    <property type="nucleotide sequence ID" value="XM_009524253.1"/>
</dbReference>